<evidence type="ECO:0000313" key="1">
    <source>
        <dbReference type="EMBL" id="QNN75570.1"/>
    </source>
</evidence>
<dbReference type="AlphaFoldDB" id="A0A7G9T645"/>
<accession>A0A7G9T645</accession>
<evidence type="ECO:0000313" key="2">
    <source>
        <dbReference type="Proteomes" id="UP000515800"/>
    </source>
</evidence>
<proteinExistence type="predicted"/>
<dbReference type="KEGG" id="wdi:H9L19_01335"/>
<protein>
    <submittedName>
        <fullName evidence="1">Uncharacterized protein</fullName>
    </submittedName>
</protein>
<reference evidence="1 2" key="1">
    <citation type="submission" date="2020-08" db="EMBL/GenBank/DDBJ databases">
        <title>Genome sequence of Weissella diestrammenae KACC 16890T.</title>
        <authorList>
            <person name="Hyun D.-W."/>
            <person name="Bae J.-W."/>
        </authorList>
    </citation>
    <scope>NUCLEOTIDE SEQUENCE [LARGE SCALE GENOMIC DNA]</scope>
    <source>
        <strain evidence="1 2">KACC 16890</strain>
    </source>
</reference>
<dbReference type="EMBL" id="CP060724">
    <property type="protein sequence ID" value="QNN75570.1"/>
    <property type="molecule type" value="Genomic_DNA"/>
</dbReference>
<dbReference type="Proteomes" id="UP000515800">
    <property type="component" value="Chromosome"/>
</dbReference>
<sequence length="99" mass="11535">MKKVNEIYLESDGIQIKMIEGETHRNDLVHLVTHEGVAKIQPNRKALINRKEFMAESTHQAVIMDEIICITLMILMEIQGWLQVLTWVTIRFSRTCQNV</sequence>
<dbReference type="RefSeq" id="WP_187529402.1">
    <property type="nucleotide sequence ID" value="NZ_CP060724.1"/>
</dbReference>
<organism evidence="1 2">
    <name type="scientific">Weissella diestrammenae</name>
    <dbReference type="NCBI Taxonomy" id="1162633"/>
    <lineage>
        <taxon>Bacteria</taxon>
        <taxon>Bacillati</taxon>
        <taxon>Bacillota</taxon>
        <taxon>Bacilli</taxon>
        <taxon>Lactobacillales</taxon>
        <taxon>Lactobacillaceae</taxon>
        <taxon>Weissella</taxon>
    </lineage>
</organism>
<name>A0A7G9T645_9LACO</name>
<keyword evidence="2" id="KW-1185">Reference proteome</keyword>
<gene>
    <name evidence="1" type="ORF">H9L19_01335</name>
</gene>